<keyword evidence="5" id="KW-0479">Metal-binding</keyword>
<evidence type="ECO:0000256" key="4">
    <source>
        <dbReference type="ARBA" id="ARBA00022679"/>
    </source>
</evidence>
<dbReference type="PROSITE" id="PS00108">
    <property type="entry name" value="PROTEIN_KINASE_ST"/>
    <property type="match status" value="1"/>
</dbReference>
<dbReference type="InterPro" id="IPR018247">
    <property type="entry name" value="EF_Hand_1_Ca_BS"/>
</dbReference>
<feature type="region of interest" description="Disordered" evidence="15">
    <location>
        <begin position="1"/>
        <end position="30"/>
    </location>
</feature>
<comment type="catalytic activity">
    <reaction evidence="12">
        <text>L-threonyl-[protein] + ATP = O-phospho-L-threonyl-[protein] + ADP + H(+)</text>
        <dbReference type="Rhea" id="RHEA:46608"/>
        <dbReference type="Rhea" id="RHEA-COMP:11060"/>
        <dbReference type="Rhea" id="RHEA-COMP:11605"/>
        <dbReference type="ChEBI" id="CHEBI:15378"/>
        <dbReference type="ChEBI" id="CHEBI:30013"/>
        <dbReference type="ChEBI" id="CHEBI:30616"/>
        <dbReference type="ChEBI" id="CHEBI:61977"/>
        <dbReference type="ChEBI" id="CHEBI:456216"/>
        <dbReference type="EC" id="2.7.11.1"/>
    </reaction>
</comment>
<gene>
    <name evidence="18" type="ORF">PECAL_3P17600</name>
</gene>
<comment type="cofactor">
    <cofactor evidence="1">
        <name>Mg(2+)</name>
        <dbReference type="ChEBI" id="CHEBI:18420"/>
    </cofactor>
</comment>
<evidence type="ECO:0000313" key="18">
    <source>
        <dbReference type="EMBL" id="CAH0371806.1"/>
    </source>
</evidence>
<evidence type="ECO:0000256" key="6">
    <source>
        <dbReference type="ARBA" id="ARBA00022737"/>
    </source>
</evidence>
<comment type="caution">
    <text evidence="18">The sequence shown here is derived from an EMBL/GenBank/DDBJ whole genome shotgun (WGS) entry which is preliminary data.</text>
</comment>
<keyword evidence="4" id="KW-0808">Transferase</keyword>
<comment type="similarity">
    <text evidence="11">Belongs to the protein kinase superfamily. Ser/Thr protein kinase family. CDPK subfamily.</text>
</comment>
<dbReference type="InterPro" id="IPR017441">
    <property type="entry name" value="Protein_kinase_ATP_BS"/>
</dbReference>
<keyword evidence="3" id="KW-0723">Serine/threonine-protein kinase</keyword>
<dbReference type="Gene3D" id="1.10.238.10">
    <property type="entry name" value="EF-hand"/>
    <property type="match status" value="2"/>
</dbReference>
<organism evidence="18 19">
    <name type="scientific">Pelagomonas calceolata</name>
    <dbReference type="NCBI Taxonomy" id="35677"/>
    <lineage>
        <taxon>Eukaryota</taxon>
        <taxon>Sar</taxon>
        <taxon>Stramenopiles</taxon>
        <taxon>Ochrophyta</taxon>
        <taxon>Pelagophyceae</taxon>
        <taxon>Pelagomonadales</taxon>
        <taxon>Pelagomonadaceae</taxon>
        <taxon>Pelagomonas</taxon>
    </lineage>
</organism>
<dbReference type="SUPFAM" id="SSF56112">
    <property type="entry name" value="Protein kinase-like (PK-like)"/>
    <property type="match status" value="1"/>
</dbReference>
<keyword evidence="10 14" id="KW-0067">ATP-binding</keyword>
<evidence type="ECO:0000256" key="13">
    <source>
        <dbReference type="ARBA" id="ARBA00048679"/>
    </source>
</evidence>
<evidence type="ECO:0000256" key="15">
    <source>
        <dbReference type="SAM" id="MobiDB-lite"/>
    </source>
</evidence>
<protein>
    <recommendedName>
        <fullName evidence="2">non-specific serine/threonine protein kinase</fullName>
        <ecNumber evidence="2">2.7.11.1</ecNumber>
    </recommendedName>
</protein>
<dbReference type="InterPro" id="IPR002048">
    <property type="entry name" value="EF_hand_dom"/>
</dbReference>
<dbReference type="GO" id="GO:0004674">
    <property type="term" value="F:protein serine/threonine kinase activity"/>
    <property type="evidence" value="ECO:0007669"/>
    <property type="project" value="UniProtKB-KW"/>
</dbReference>
<dbReference type="Pfam" id="PF00069">
    <property type="entry name" value="Pkinase"/>
    <property type="match status" value="1"/>
</dbReference>
<feature type="domain" description="EF-hand" evidence="17">
    <location>
        <begin position="422"/>
        <end position="457"/>
    </location>
</feature>
<evidence type="ECO:0000256" key="1">
    <source>
        <dbReference type="ARBA" id="ARBA00001946"/>
    </source>
</evidence>
<dbReference type="SMART" id="SM00054">
    <property type="entry name" value="EFh"/>
    <property type="match status" value="3"/>
</dbReference>
<evidence type="ECO:0000256" key="3">
    <source>
        <dbReference type="ARBA" id="ARBA00022527"/>
    </source>
</evidence>
<evidence type="ECO:0000313" key="19">
    <source>
        <dbReference type="Proteomes" id="UP000789595"/>
    </source>
</evidence>
<evidence type="ECO:0000256" key="14">
    <source>
        <dbReference type="PROSITE-ProRule" id="PRU10141"/>
    </source>
</evidence>
<dbReference type="EC" id="2.7.11.1" evidence="2"/>
<dbReference type="EMBL" id="CAKKNE010000003">
    <property type="protein sequence ID" value="CAH0371806.1"/>
    <property type="molecule type" value="Genomic_DNA"/>
</dbReference>
<feature type="domain" description="EF-hand" evidence="17">
    <location>
        <begin position="386"/>
        <end position="421"/>
    </location>
</feature>
<dbReference type="CDD" id="cd05117">
    <property type="entry name" value="STKc_CAMK"/>
    <property type="match status" value="1"/>
</dbReference>
<proteinExistence type="inferred from homology"/>
<dbReference type="AlphaFoldDB" id="A0A8J2SPJ7"/>
<keyword evidence="6" id="KW-0677">Repeat</keyword>
<evidence type="ECO:0000256" key="5">
    <source>
        <dbReference type="ARBA" id="ARBA00022723"/>
    </source>
</evidence>
<dbReference type="FunFam" id="1.10.510.10:FF:000571">
    <property type="entry name" value="Maternal embryonic leucine zipper kinase"/>
    <property type="match status" value="1"/>
</dbReference>
<keyword evidence="9" id="KW-0106">Calcium</keyword>
<evidence type="ECO:0000256" key="11">
    <source>
        <dbReference type="ARBA" id="ARBA00024334"/>
    </source>
</evidence>
<name>A0A8J2SPJ7_9STRA</name>
<feature type="binding site" evidence="14">
    <location>
        <position position="70"/>
    </location>
    <ligand>
        <name>ATP</name>
        <dbReference type="ChEBI" id="CHEBI:30616"/>
    </ligand>
</feature>
<reference evidence="18" key="1">
    <citation type="submission" date="2021-11" db="EMBL/GenBank/DDBJ databases">
        <authorList>
            <consortium name="Genoscope - CEA"/>
            <person name="William W."/>
        </authorList>
    </citation>
    <scope>NUCLEOTIDE SEQUENCE</scope>
</reference>
<dbReference type="InterPro" id="IPR011009">
    <property type="entry name" value="Kinase-like_dom_sf"/>
</dbReference>
<dbReference type="SUPFAM" id="SSF47473">
    <property type="entry name" value="EF-hand"/>
    <property type="match status" value="1"/>
</dbReference>
<dbReference type="InterPro" id="IPR011992">
    <property type="entry name" value="EF-hand-dom_pair"/>
</dbReference>
<evidence type="ECO:0000256" key="2">
    <source>
        <dbReference type="ARBA" id="ARBA00012513"/>
    </source>
</evidence>
<dbReference type="SMART" id="SM00220">
    <property type="entry name" value="S_TKc"/>
    <property type="match status" value="1"/>
</dbReference>
<keyword evidence="7 14" id="KW-0547">Nucleotide-binding</keyword>
<dbReference type="InterPro" id="IPR008271">
    <property type="entry name" value="Ser/Thr_kinase_AS"/>
</dbReference>
<evidence type="ECO:0000256" key="9">
    <source>
        <dbReference type="ARBA" id="ARBA00022837"/>
    </source>
</evidence>
<dbReference type="GO" id="GO:0005509">
    <property type="term" value="F:calcium ion binding"/>
    <property type="evidence" value="ECO:0007669"/>
    <property type="project" value="InterPro"/>
</dbReference>
<dbReference type="PROSITE" id="PS50011">
    <property type="entry name" value="PROTEIN_KINASE_DOM"/>
    <property type="match status" value="1"/>
</dbReference>
<dbReference type="PROSITE" id="PS50222">
    <property type="entry name" value="EF_HAND_2"/>
    <property type="match status" value="2"/>
</dbReference>
<evidence type="ECO:0000256" key="7">
    <source>
        <dbReference type="ARBA" id="ARBA00022741"/>
    </source>
</evidence>
<dbReference type="Gene3D" id="1.10.510.10">
    <property type="entry name" value="Transferase(Phosphotransferase) domain 1"/>
    <property type="match status" value="1"/>
</dbReference>
<keyword evidence="19" id="KW-1185">Reference proteome</keyword>
<evidence type="ECO:0000256" key="8">
    <source>
        <dbReference type="ARBA" id="ARBA00022777"/>
    </source>
</evidence>
<dbReference type="PROSITE" id="PS00107">
    <property type="entry name" value="PROTEIN_KINASE_ATP"/>
    <property type="match status" value="1"/>
</dbReference>
<dbReference type="GO" id="GO:0005524">
    <property type="term" value="F:ATP binding"/>
    <property type="evidence" value="ECO:0007669"/>
    <property type="project" value="UniProtKB-UniRule"/>
</dbReference>
<evidence type="ECO:0000256" key="10">
    <source>
        <dbReference type="ARBA" id="ARBA00022840"/>
    </source>
</evidence>
<keyword evidence="8" id="KW-0418">Kinase</keyword>
<dbReference type="CDD" id="cd00051">
    <property type="entry name" value="EFh"/>
    <property type="match status" value="1"/>
</dbReference>
<comment type="catalytic activity">
    <reaction evidence="13">
        <text>L-seryl-[protein] + ATP = O-phospho-L-seryl-[protein] + ADP + H(+)</text>
        <dbReference type="Rhea" id="RHEA:17989"/>
        <dbReference type="Rhea" id="RHEA-COMP:9863"/>
        <dbReference type="Rhea" id="RHEA-COMP:11604"/>
        <dbReference type="ChEBI" id="CHEBI:15378"/>
        <dbReference type="ChEBI" id="CHEBI:29999"/>
        <dbReference type="ChEBI" id="CHEBI:30616"/>
        <dbReference type="ChEBI" id="CHEBI:83421"/>
        <dbReference type="ChEBI" id="CHEBI:456216"/>
        <dbReference type="EC" id="2.7.11.1"/>
    </reaction>
</comment>
<dbReference type="InterPro" id="IPR050205">
    <property type="entry name" value="CDPK_Ser/Thr_kinases"/>
</dbReference>
<feature type="domain" description="Protein kinase" evidence="16">
    <location>
        <begin position="41"/>
        <end position="308"/>
    </location>
</feature>
<dbReference type="OrthoDB" id="40902at2759"/>
<evidence type="ECO:0000259" key="17">
    <source>
        <dbReference type="PROSITE" id="PS50222"/>
    </source>
</evidence>
<sequence>MGILHSRDESTKEPTKKVRRTHDADSSVKRSAAGALEDNYAVDPKVLGRGHYGVVRKCVNRATGEKCAVKAIPRAKIHRPEVLEREISILRNLKHPNIVEIRDVFQDPHHVFIVTELCEGGELFDAIIAKTQTKEGHYSERDAAKLIKQILDALAYCHAQKPSVVHRDLKPENFLFISPKLERLKVIDFGLATEEHCSVQGISDPLRTRVGTPYYIAPEVLRKEYTSQCDLWSVGVVSYILLCGYPPFGGDSDAEIFRAVKRGLNKHSFPRDDWGDVSKNCLDFIKKLLVHDPSKRMTAAKALKHPWLTKDAPTKPLCTHVDMAKRLGKFVGATKLRKVALNVLAHHLTEKEAAELSLVWKDLAKTKNGALTLNDMKKTLRTHHGGTELELDELVRSLDVNGDQLIDYYEFSAAMLARNRTIRDDRLVEVFRAMDRDGTGDVSLQNLEEIMGSRAHAEEVLGELAGNGEFRRSGKLTLAALREQLARAGPGRLPPSLSLEDA</sequence>
<evidence type="ECO:0000259" key="16">
    <source>
        <dbReference type="PROSITE" id="PS50011"/>
    </source>
</evidence>
<dbReference type="PANTHER" id="PTHR24349">
    <property type="entry name" value="SERINE/THREONINE-PROTEIN KINASE"/>
    <property type="match status" value="1"/>
</dbReference>
<dbReference type="FunFam" id="3.30.200.20:FF:000315">
    <property type="entry name" value="Calcium-dependent protein kinase 3"/>
    <property type="match status" value="1"/>
</dbReference>
<feature type="compositionally biased region" description="Basic and acidic residues" evidence="15">
    <location>
        <begin position="1"/>
        <end position="28"/>
    </location>
</feature>
<dbReference type="Proteomes" id="UP000789595">
    <property type="component" value="Unassembled WGS sequence"/>
</dbReference>
<dbReference type="Gene3D" id="3.30.200.20">
    <property type="entry name" value="Phosphorylase Kinase, domain 1"/>
    <property type="match status" value="1"/>
</dbReference>
<dbReference type="InterPro" id="IPR000719">
    <property type="entry name" value="Prot_kinase_dom"/>
</dbReference>
<accession>A0A8J2SPJ7</accession>
<dbReference type="PROSITE" id="PS00018">
    <property type="entry name" value="EF_HAND_1"/>
    <property type="match status" value="1"/>
</dbReference>
<evidence type="ECO:0000256" key="12">
    <source>
        <dbReference type="ARBA" id="ARBA00047899"/>
    </source>
</evidence>